<evidence type="ECO:0000259" key="4">
    <source>
        <dbReference type="Pfam" id="PF21447"/>
    </source>
</evidence>
<protein>
    <submittedName>
        <fullName evidence="5">Ppx/GppA family phosphatase</fullName>
    </submittedName>
</protein>
<dbReference type="InterPro" id="IPR048950">
    <property type="entry name" value="Ppx_GppA_C"/>
</dbReference>
<dbReference type="Gene3D" id="3.30.420.40">
    <property type="match status" value="1"/>
</dbReference>
<dbReference type="Proteomes" id="UP001597493">
    <property type="component" value="Unassembled WGS sequence"/>
</dbReference>
<keyword evidence="2" id="KW-0378">Hydrolase</keyword>
<dbReference type="Gene3D" id="3.30.420.150">
    <property type="entry name" value="Exopolyphosphatase. Domain 2"/>
    <property type="match status" value="1"/>
</dbReference>
<dbReference type="EMBL" id="JBHUMY010000001">
    <property type="protein sequence ID" value="MFD2658907.1"/>
    <property type="molecule type" value="Genomic_DNA"/>
</dbReference>
<reference evidence="6" key="1">
    <citation type="journal article" date="2019" name="Int. J. Syst. Evol. Microbiol.">
        <title>The Global Catalogue of Microorganisms (GCM) 10K type strain sequencing project: providing services to taxonomists for standard genome sequencing and annotation.</title>
        <authorList>
            <consortium name="The Broad Institute Genomics Platform"/>
            <consortium name="The Broad Institute Genome Sequencing Center for Infectious Disease"/>
            <person name="Wu L."/>
            <person name="Ma J."/>
        </authorList>
    </citation>
    <scope>NUCLEOTIDE SEQUENCE [LARGE SCALE GENOMIC DNA]</scope>
    <source>
        <strain evidence="6">TISTR 1827</strain>
    </source>
</reference>
<dbReference type="SUPFAM" id="SSF53067">
    <property type="entry name" value="Actin-like ATPase domain"/>
    <property type="match status" value="2"/>
</dbReference>
<dbReference type="RefSeq" id="WP_379268901.1">
    <property type="nucleotide sequence ID" value="NZ_JBHUGT010000050.1"/>
</dbReference>
<dbReference type="Pfam" id="PF02541">
    <property type="entry name" value="Ppx-GppA"/>
    <property type="match status" value="1"/>
</dbReference>
<dbReference type="CDD" id="cd24052">
    <property type="entry name" value="ASKHA_NBD_HpPPX-GppA-like"/>
    <property type="match status" value="1"/>
</dbReference>
<accession>A0ABW5QRF5</accession>
<evidence type="ECO:0000256" key="2">
    <source>
        <dbReference type="ARBA" id="ARBA00022801"/>
    </source>
</evidence>
<dbReference type="InterPro" id="IPR030673">
    <property type="entry name" value="PyroPPase_GppA_Ppx"/>
</dbReference>
<keyword evidence="6" id="KW-1185">Reference proteome</keyword>
<name>A0ABW5QRF5_9BACL</name>
<proteinExistence type="inferred from homology"/>
<sequence>MTEQRMAIIDIGSNSVRLVVYERTASGAYRVIDGSKRQARLSEHVGPDGKLTSLAIEQIVHTLRHFLMICTYHQTKRVRAVATAAIRNAANGREALSAIRAATGLEVELLSGEDEAYYGFLGMINAIDAEDGFLIDIGGGSTEVSLFRGRKLVRSVSFPFGSVSLNRRIGQSGIPDSQSLKEIEAIVADAAAGEPWIAESPGLPLIGVGGTVRALGKIHQASSGYPFPSNHNYRIEAADVAQLFDQLVKLPLDKRRKFPGLSKERADVIVPGLAILQRLFQSMKASHYVVCGTGLRDGLFHAERLAEEPVLPDVLASSVDNVQRLYLNAPSRHVELVERLALHIYGRLEDIYRLPPDAKLLLQTAAKLFRIGAAVDYYEAAKHSFYLILNSHLNGLTHRQIVLIAAIASYKGKGRLRQQLADYRELLHEADLEAVTRLGMILQLAIALDRSETQAAWPLEAKLLPPALLLVPAPEAGHLSWEQAEVKELAADFKKAWGVVPELLLQHHA</sequence>
<dbReference type="Gene3D" id="1.10.3210.10">
    <property type="entry name" value="Hypothetical protein af1432"/>
    <property type="match status" value="1"/>
</dbReference>
<comment type="caution">
    <text evidence="5">The sequence shown here is derived from an EMBL/GenBank/DDBJ whole genome shotgun (WGS) entry which is preliminary data.</text>
</comment>
<dbReference type="InterPro" id="IPR003695">
    <property type="entry name" value="Ppx_GppA_N"/>
</dbReference>
<evidence type="ECO:0000259" key="3">
    <source>
        <dbReference type="Pfam" id="PF02541"/>
    </source>
</evidence>
<organism evidence="5 6">
    <name type="scientific">Paenibacillus thailandensis</name>
    <dbReference type="NCBI Taxonomy" id="393250"/>
    <lineage>
        <taxon>Bacteria</taxon>
        <taxon>Bacillati</taxon>
        <taxon>Bacillota</taxon>
        <taxon>Bacilli</taxon>
        <taxon>Bacillales</taxon>
        <taxon>Paenibacillaceae</taxon>
        <taxon>Paenibacillus</taxon>
    </lineage>
</organism>
<feature type="domain" description="Ppx/GppA phosphatase N-terminal" evidence="3">
    <location>
        <begin position="24"/>
        <end position="301"/>
    </location>
</feature>
<dbReference type="InterPro" id="IPR050273">
    <property type="entry name" value="GppA/Ppx_hydrolase"/>
</dbReference>
<dbReference type="PIRSF" id="PIRSF001267">
    <property type="entry name" value="Pyrophosphatase_GppA_Ppx"/>
    <property type="match status" value="1"/>
</dbReference>
<evidence type="ECO:0000313" key="5">
    <source>
        <dbReference type="EMBL" id="MFD2658907.1"/>
    </source>
</evidence>
<dbReference type="SUPFAM" id="SSF109604">
    <property type="entry name" value="HD-domain/PDEase-like"/>
    <property type="match status" value="1"/>
</dbReference>
<feature type="domain" description="Ppx/GppA phosphatase C-terminal" evidence="4">
    <location>
        <begin position="332"/>
        <end position="462"/>
    </location>
</feature>
<dbReference type="PANTHER" id="PTHR30005:SF0">
    <property type="entry name" value="RETROGRADE REGULATION PROTEIN 2"/>
    <property type="match status" value="1"/>
</dbReference>
<comment type="similarity">
    <text evidence="1">Belongs to the GppA/Ppx family.</text>
</comment>
<evidence type="ECO:0000313" key="6">
    <source>
        <dbReference type="Proteomes" id="UP001597493"/>
    </source>
</evidence>
<dbReference type="InterPro" id="IPR043129">
    <property type="entry name" value="ATPase_NBD"/>
</dbReference>
<dbReference type="Pfam" id="PF21447">
    <property type="entry name" value="Ppx-GppA_III"/>
    <property type="match status" value="1"/>
</dbReference>
<gene>
    <name evidence="5" type="ORF">ACFSW5_01360</name>
</gene>
<evidence type="ECO:0000256" key="1">
    <source>
        <dbReference type="ARBA" id="ARBA00007125"/>
    </source>
</evidence>
<dbReference type="PANTHER" id="PTHR30005">
    <property type="entry name" value="EXOPOLYPHOSPHATASE"/>
    <property type="match status" value="1"/>
</dbReference>